<evidence type="ECO:0000313" key="2">
    <source>
        <dbReference type="Proteomes" id="UP000002668"/>
    </source>
</evidence>
<dbReference type="HOGENOM" id="CLU_2758227_0_0_1"/>
<dbReference type="EMBL" id="FP929064">
    <property type="protein sequence ID" value="CBX90126.1"/>
    <property type="molecule type" value="Genomic_DNA"/>
</dbReference>
<dbReference type="Proteomes" id="UP000002668">
    <property type="component" value="Genome"/>
</dbReference>
<dbReference type="AlphaFoldDB" id="E4ZFQ6"/>
<name>E4ZFQ6_LEPMJ</name>
<reference evidence="2" key="1">
    <citation type="journal article" date="2011" name="Nat. Commun.">
        <title>Effector diversification within compartments of the Leptosphaeria maculans genome affected by Repeat-Induced Point mutations.</title>
        <authorList>
            <person name="Rouxel T."/>
            <person name="Grandaubert J."/>
            <person name="Hane J.K."/>
            <person name="Hoede C."/>
            <person name="van de Wouw A.P."/>
            <person name="Couloux A."/>
            <person name="Dominguez V."/>
            <person name="Anthouard V."/>
            <person name="Bally P."/>
            <person name="Bourras S."/>
            <person name="Cozijnsen A.J."/>
            <person name="Ciuffetti L.M."/>
            <person name="Degrave A."/>
            <person name="Dilmaghani A."/>
            <person name="Duret L."/>
            <person name="Fudal I."/>
            <person name="Goodwin S.B."/>
            <person name="Gout L."/>
            <person name="Glaser N."/>
            <person name="Linglin J."/>
            <person name="Kema G.H.J."/>
            <person name="Lapalu N."/>
            <person name="Lawrence C.B."/>
            <person name="May K."/>
            <person name="Meyer M."/>
            <person name="Ollivier B."/>
            <person name="Poulain J."/>
            <person name="Schoch C.L."/>
            <person name="Simon A."/>
            <person name="Spatafora J.W."/>
            <person name="Stachowiak A."/>
            <person name="Turgeon B.G."/>
            <person name="Tyler B.M."/>
            <person name="Vincent D."/>
            <person name="Weissenbach J."/>
            <person name="Amselem J."/>
            <person name="Quesneville H."/>
            <person name="Oliver R.P."/>
            <person name="Wincker P."/>
            <person name="Balesdent M.-H."/>
            <person name="Howlett B.J."/>
        </authorList>
    </citation>
    <scope>NUCLEOTIDE SEQUENCE [LARGE SCALE GENOMIC DNA]</scope>
    <source>
        <strain evidence="2">JN3 / isolate v23.1.3 / race Av1-4-5-6-7-8</strain>
    </source>
</reference>
<organism evidence="1 2">
    <name type="scientific">Leptosphaeria maculans (strain JN3 / isolate v23.1.3 / race Av1-4-5-6-7-8)</name>
    <name type="common">Blackleg fungus</name>
    <name type="synonym">Phoma lingam</name>
    <dbReference type="NCBI Taxonomy" id="985895"/>
    <lineage>
        <taxon>Eukaryota</taxon>
        <taxon>Fungi</taxon>
        <taxon>Dikarya</taxon>
        <taxon>Ascomycota</taxon>
        <taxon>Pezizomycotina</taxon>
        <taxon>Dothideomycetes</taxon>
        <taxon>Pleosporomycetidae</taxon>
        <taxon>Pleosporales</taxon>
        <taxon>Pleosporineae</taxon>
        <taxon>Leptosphaeriaceae</taxon>
        <taxon>Plenodomus</taxon>
        <taxon>Plenodomus lingam/Leptosphaeria maculans species complex</taxon>
    </lineage>
</organism>
<proteinExistence type="predicted"/>
<evidence type="ECO:0000313" key="1">
    <source>
        <dbReference type="EMBL" id="CBX90126.1"/>
    </source>
</evidence>
<keyword evidence="2" id="KW-1185">Reference proteome</keyword>
<sequence>MQASLDANGNEGARPMVRSACDGQVPVLALATPSDMRRDGQKCQIGHGHWWFAHLLCTMQDAMGKNRMMS</sequence>
<dbReference type="InParanoid" id="E4ZFQ6"/>
<gene>
    <name evidence="1" type="ORF">LEMA_uP062520.1</name>
</gene>
<accession>E4ZFQ6</accession>
<dbReference type="VEuPathDB" id="FungiDB:LEMA_uP062520.1"/>
<protein>
    <submittedName>
        <fullName evidence="1">Uncharacterized protein</fullName>
    </submittedName>
</protein>